<comment type="catalytic activity">
    <reaction evidence="5">
        <text>adenine + H2O + H(+) = hypoxanthine + NH4(+)</text>
        <dbReference type="Rhea" id="RHEA:23688"/>
        <dbReference type="ChEBI" id="CHEBI:15377"/>
        <dbReference type="ChEBI" id="CHEBI:15378"/>
        <dbReference type="ChEBI" id="CHEBI:16708"/>
        <dbReference type="ChEBI" id="CHEBI:17368"/>
        <dbReference type="ChEBI" id="CHEBI:28938"/>
        <dbReference type="EC" id="3.5.4.2"/>
    </reaction>
</comment>
<gene>
    <name evidence="7" type="ORF">DU002_09850</name>
</gene>
<comment type="caution">
    <text evidence="7">The sequence shown here is derived from an EMBL/GenBank/DDBJ whole genome shotgun (WGS) entry which is preliminary data.</text>
</comment>
<organism evidence="7 8">
    <name type="scientific">Corallincola holothuriorum</name>
    <dbReference type="NCBI Taxonomy" id="2282215"/>
    <lineage>
        <taxon>Bacteria</taxon>
        <taxon>Pseudomonadati</taxon>
        <taxon>Pseudomonadota</taxon>
        <taxon>Gammaproteobacteria</taxon>
        <taxon>Alteromonadales</taxon>
        <taxon>Psychromonadaceae</taxon>
        <taxon>Corallincola</taxon>
    </lineage>
</organism>
<protein>
    <recommendedName>
        <fullName evidence="5">Adenine deaminase</fullName>
        <shortName evidence="5">ADE</shortName>
        <ecNumber evidence="5">3.5.4.2</ecNumber>
    </recommendedName>
    <alternativeName>
        <fullName evidence="5">Adenine aminohydrolase</fullName>
        <shortName evidence="5">AAH</shortName>
    </alternativeName>
</protein>
<dbReference type="Pfam" id="PF00962">
    <property type="entry name" value="A_deaminase"/>
    <property type="match status" value="1"/>
</dbReference>
<dbReference type="EC" id="3.5.4.2" evidence="5"/>
<dbReference type="PANTHER" id="PTHR43114">
    <property type="entry name" value="ADENINE DEAMINASE"/>
    <property type="match status" value="1"/>
</dbReference>
<dbReference type="GO" id="GO:0043103">
    <property type="term" value="P:hypoxanthine salvage"/>
    <property type="evidence" value="ECO:0007669"/>
    <property type="project" value="UniProtKB-UniRule"/>
</dbReference>
<keyword evidence="1 5" id="KW-0479">Metal-binding</keyword>
<keyword evidence="2 5" id="KW-0378">Hydrolase</keyword>
<evidence type="ECO:0000256" key="4">
    <source>
        <dbReference type="ARBA" id="ARBA00023080"/>
    </source>
</evidence>
<dbReference type="RefSeq" id="WP_114338207.1">
    <property type="nucleotide sequence ID" value="NZ_QPID01000005.1"/>
</dbReference>
<dbReference type="InterPro" id="IPR028892">
    <property type="entry name" value="ADE"/>
</dbReference>
<evidence type="ECO:0000256" key="1">
    <source>
        <dbReference type="ARBA" id="ARBA00022723"/>
    </source>
</evidence>
<reference evidence="7 8" key="1">
    <citation type="submission" date="2018-07" db="EMBL/GenBank/DDBJ databases">
        <title>Corallincola holothuriorum sp. nov., a new facultative anaerobe isolated from sea cucumber Apostichopus japonicus.</title>
        <authorList>
            <person name="Xia H."/>
        </authorList>
    </citation>
    <scope>NUCLEOTIDE SEQUENCE [LARGE SCALE GENOMIC DNA]</scope>
    <source>
        <strain evidence="7 8">C4</strain>
    </source>
</reference>
<evidence type="ECO:0000256" key="2">
    <source>
        <dbReference type="ARBA" id="ARBA00022801"/>
    </source>
</evidence>
<dbReference type="GO" id="GO:0008270">
    <property type="term" value="F:zinc ion binding"/>
    <property type="evidence" value="ECO:0007669"/>
    <property type="project" value="UniProtKB-UniRule"/>
</dbReference>
<dbReference type="GO" id="GO:0005829">
    <property type="term" value="C:cytosol"/>
    <property type="evidence" value="ECO:0007669"/>
    <property type="project" value="TreeGrafter"/>
</dbReference>
<proteinExistence type="inferred from homology"/>
<comment type="function">
    <text evidence="5">Catalyzes the hydrolytic deamination of adenine to hypoxanthine. Plays an important role in the purine salvage pathway and in nitrogen catabolism.</text>
</comment>
<evidence type="ECO:0000313" key="7">
    <source>
        <dbReference type="EMBL" id="RCU49920.1"/>
    </source>
</evidence>
<dbReference type="InterPro" id="IPR001365">
    <property type="entry name" value="A_deaminase_dom"/>
</dbReference>
<dbReference type="GO" id="GO:0006146">
    <property type="term" value="P:adenine catabolic process"/>
    <property type="evidence" value="ECO:0007669"/>
    <property type="project" value="UniProtKB-UniRule"/>
</dbReference>
<dbReference type="EMBL" id="QPID01000005">
    <property type="protein sequence ID" value="RCU49920.1"/>
    <property type="molecule type" value="Genomic_DNA"/>
</dbReference>
<evidence type="ECO:0000256" key="5">
    <source>
        <dbReference type="HAMAP-Rule" id="MF_01962"/>
    </source>
</evidence>
<accession>A0A368NII3</accession>
<sequence>MDFATLKQLPKAELHLHIEGTLEPEMLFQLADKNQVVLPYADIDAVRAAYQFNSLQDFLDLYYQGMSVLQTASDFYDLTWAYLERCQADGVVHTEIFFDPQGHTVRGIAIDVVIDGISRAIAQAHTQLGLSASLIPCFLRHLSEQDALDTWQELQPHLAHFVAVGLDSSELGHPPEKFERVFALVRDAGLKVVAHAGEEGPAAYILGALDSLKADRIDHGVRCLEDKALVDRLVAEQIPLTVCPFSNIKLKVFADLASSNLQALLDAGLCVTINSDDPAYFGGYINDNILQAAAAQQLNDEQIRVLLGNSFKASFLPEEQKQAFLQQLAEC</sequence>
<dbReference type="InterPro" id="IPR032466">
    <property type="entry name" value="Metal_Hydrolase"/>
</dbReference>
<feature type="binding site" evidence="5">
    <location>
        <position position="195"/>
    </location>
    <ligand>
        <name>Zn(2+)</name>
        <dbReference type="ChEBI" id="CHEBI:29105"/>
        <note>catalytic</note>
    </ligand>
</feature>
<keyword evidence="3 5" id="KW-0862">Zinc</keyword>
<dbReference type="Gene3D" id="3.20.20.140">
    <property type="entry name" value="Metal-dependent hydrolases"/>
    <property type="match status" value="1"/>
</dbReference>
<dbReference type="NCBIfam" id="TIGR01430">
    <property type="entry name" value="aden_deam"/>
    <property type="match status" value="1"/>
</dbReference>
<dbReference type="OrthoDB" id="105475at2"/>
<feature type="binding site" evidence="5">
    <location>
        <position position="277"/>
    </location>
    <ligand>
        <name>substrate</name>
    </ligand>
</feature>
<comment type="similarity">
    <text evidence="5">Belongs to the metallo-dependent hydrolases superfamily. Adenosine and AMP deaminases family. Adenine deaminase type 2 subfamily.</text>
</comment>
<dbReference type="Proteomes" id="UP000252558">
    <property type="component" value="Unassembled WGS sequence"/>
</dbReference>
<dbReference type="GO" id="GO:0009117">
    <property type="term" value="P:nucleotide metabolic process"/>
    <property type="evidence" value="ECO:0007669"/>
    <property type="project" value="UniProtKB-KW"/>
</dbReference>
<evidence type="ECO:0000259" key="6">
    <source>
        <dbReference type="Pfam" id="PF00962"/>
    </source>
</evidence>
<dbReference type="PANTHER" id="PTHR43114:SF6">
    <property type="entry name" value="ADENINE DEAMINASE"/>
    <property type="match status" value="1"/>
</dbReference>
<dbReference type="HAMAP" id="MF_01962">
    <property type="entry name" value="Adenine_deaminase"/>
    <property type="match status" value="1"/>
</dbReference>
<dbReference type="SUPFAM" id="SSF51556">
    <property type="entry name" value="Metallo-dependent hydrolases"/>
    <property type="match status" value="1"/>
</dbReference>
<dbReference type="GO" id="GO:0000034">
    <property type="term" value="F:adenine deaminase activity"/>
    <property type="evidence" value="ECO:0007669"/>
    <property type="project" value="UniProtKB-UniRule"/>
</dbReference>
<feature type="site" description="Important for catalytic activity" evidence="5">
    <location>
        <position position="219"/>
    </location>
</feature>
<feature type="binding site" evidence="5">
    <location>
        <position position="15"/>
    </location>
    <ligand>
        <name>Zn(2+)</name>
        <dbReference type="ChEBI" id="CHEBI:29105"/>
        <note>catalytic</note>
    </ligand>
</feature>
<dbReference type="NCBIfam" id="NF006850">
    <property type="entry name" value="PRK09358.1-6"/>
    <property type="match status" value="1"/>
</dbReference>
<feature type="binding site" evidence="5">
    <location>
        <position position="17"/>
    </location>
    <ligand>
        <name>Zn(2+)</name>
        <dbReference type="ChEBI" id="CHEBI:29105"/>
        <note>catalytic</note>
    </ligand>
</feature>
<comment type="cofactor">
    <cofactor evidence="5">
        <name>Zn(2+)</name>
        <dbReference type="ChEBI" id="CHEBI:29105"/>
    </cofactor>
    <text evidence="5">Binds 1 zinc ion per subunit.</text>
</comment>
<evidence type="ECO:0000256" key="3">
    <source>
        <dbReference type="ARBA" id="ARBA00022833"/>
    </source>
</evidence>
<dbReference type="CDD" id="cd01320">
    <property type="entry name" value="ADA"/>
    <property type="match status" value="1"/>
</dbReference>
<dbReference type="InterPro" id="IPR006330">
    <property type="entry name" value="Ado/ade_deaminase"/>
</dbReference>
<dbReference type="FunFam" id="3.20.20.140:FF:000039">
    <property type="entry name" value="Adenine deaminase"/>
    <property type="match status" value="1"/>
</dbReference>
<name>A0A368NII3_9GAMM</name>
<feature type="active site" description="Proton donor" evidence="5">
    <location>
        <position position="198"/>
    </location>
</feature>
<keyword evidence="4 5" id="KW-0546">Nucleotide metabolism</keyword>
<evidence type="ECO:0000313" key="8">
    <source>
        <dbReference type="Proteomes" id="UP000252558"/>
    </source>
</evidence>
<keyword evidence="8" id="KW-1185">Reference proteome</keyword>
<feature type="binding site" evidence="5">
    <location>
        <position position="276"/>
    </location>
    <ligand>
        <name>Zn(2+)</name>
        <dbReference type="ChEBI" id="CHEBI:29105"/>
        <note>catalytic</note>
    </ligand>
</feature>
<dbReference type="AlphaFoldDB" id="A0A368NII3"/>
<feature type="domain" description="Adenosine deaminase" evidence="6">
    <location>
        <begin position="10"/>
        <end position="330"/>
    </location>
</feature>